<dbReference type="Proteomes" id="UP000623129">
    <property type="component" value="Unassembled WGS sequence"/>
</dbReference>
<keyword evidence="2" id="KW-1185">Reference proteome</keyword>
<dbReference type="Pfam" id="PF05742">
    <property type="entry name" value="TANGO2"/>
    <property type="match status" value="1"/>
</dbReference>
<protein>
    <submittedName>
        <fullName evidence="1">Transport and Golgi organization 2</fullName>
    </submittedName>
</protein>
<dbReference type="EMBL" id="SWLB01000012">
    <property type="protein sequence ID" value="KAF3331898.1"/>
    <property type="molecule type" value="Genomic_DNA"/>
</dbReference>
<sequence length="269" mass="30232">MCIAAWIWQADPVYPFLLLLNRDEFHDRPTKPADWWGEGVVKILGGRDVVGGGTWLGCTKDGKLAFLTNVLEPEEDPTARTRGDLPVRFLEGKKSPLDYANEVAKEAGEYNGFNLILADLCKREMVYVSNRPKGRPTAIQVVPPGLHVLTNATLDSPWQKAVCLRTSFKELLLKHGDKEMVAKDLVEKLMTDRTKADNSMLPNTGCDIDLEHNTSAIFVEIKTNKGIYGTRSTAVLSMKENGNVSFYEKYIEAGIWKDHTLEYRIEESQ</sequence>
<name>A0A833RAG8_9POAL</name>
<evidence type="ECO:0000313" key="1">
    <source>
        <dbReference type="EMBL" id="KAF3331898.1"/>
    </source>
</evidence>
<dbReference type="InterPro" id="IPR008551">
    <property type="entry name" value="TANGO2"/>
</dbReference>
<reference evidence="1" key="1">
    <citation type="submission" date="2020-01" db="EMBL/GenBank/DDBJ databases">
        <title>Genome sequence of Kobresia littledalei, the first chromosome-level genome in the family Cyperaceae.</title>
        <authorList>
            <person name="Qu G."/>
        </authorList>
    </citation>
    <scope>NUCLEOTIDE SEQUENCE</scope>
    <source>
        <strain evidence="1">C.B.Clarke</strain>
        <tissue evidence="1">Leaf</tissue>
    </source>
</reference>
<dbReference type="AlphaFoldDB" id="A0A833RAG8"/>
<accession>A0A833RAG8</accession>
<dbReference type="PANTHER" id="PTHR17985:SF8">
    <property type="entry name" value="TRANSPORT AND GOLGI ORGANIZATION PROTEIN 2 HOMOLOG"/>
    <property type="match status" value="1"/>
</dbReference>
<gene>
    <name evidence="1" type="ORF">FCM35_KLT03304</name>
</gene>
<comment type="caution">
    <text evidence="1">The sequence shown here is derived from an EMBL/GenBank/DDBJ whole genome shotgun (WGS) entry which is preliminary data.</text>
</comment>
<proteinExistence type="predicted"/>
<dbReference type="PANTHER" id="PTHR17985">
    <property type="entry name" value="SER/THR-RICH PROTEIN T10 IN DGCR REGION"/>
    <property type="match status" value="1"/>
</dbReference>
<evidence type="ECO:0000313" key="2">
    <source>
        <dbReference type="Proteomes" id="UP000623129"/>
    </source>
</evidence>
<dbReference type="OrthoDB" id="191601at2759"/>
<organism evidence="1 2">
    <name type="scientific">Carex littledalei</name>
    <dbReference type="NCBI Taxonomy" id="544730"/>
    <lineage>
        <taxon>Eukaryota</taxon>
        <taxon>Viridiplantae</taxon>
        <taxon>Streptophyta</taxon>
        <taxon>Embryophyta</taxon>
        <taxon>Tracheophyta</taxon>
        <taxon>Spermatophyta</taxon>
        <taxon>Magnoliopsida</taxon>
        <taxon>Liliopsida</taxon>
        <taxon>Poales</taxon>
        <taxon>Cyperaceae</taxon>
        <taxon>Cyperoideae</taxon>
        <taxon>Cariceae</taxon>
        <taxon>Carex</taxon>
        <taxon>Carex subgen. Euthyceras</taxon>
    </lineage>
</organism>